<evidence type="ECO:0000256" key="1">
    <source>
        <dbReference type="ARBA" id="ARBA00010140"/>
    </source>
</evidence>
<feature type="region of interest" description="Disordered" evidence="11">
    <location>
        <begin position="14"/>
        <end position="48"/>
    </location>
</feature>
<dbReference type="InterPro" id="IPR004179">
    <property type="entry name" value="Sec63-dom"/>
</dbReference>
<dbReference type="SMART" id="SM00973">
    <property type="entry name" value="Sec63"/>
    <property type="match status" value="1"/>
</dbReference>
<evidence type="ECO:0000313" key="14">
    <source>
        <dbReference type="Proteomes" id="UP000301870"/>
    </source>
</evidence>
<keyword evidence="4" id="KW-0347">Helicase</keyword>
<dbReference type="GO" id="GO:0003676">
    <property type="term" value="F:nucleic acid binding"/>
    <property type="evidence" value="ECO:0007669"/>
    <property type="project" value="InterPro"/>
</dbReference>
<dbReference type="GeneID" id="111365112"/>
<organism evidence="14 15">
    <name type="scientific">Spodoptera litura</name>
    <name type="common">Asian cotton leafworm</name>
    <dbReference type="NCBI Taxonomy" id="69820"/>
    <lineage>
        <taxon>Eukaryota</taxon>
        <taxon>Metazoa</taxon>
        <taxon>Ecdysozoa</taxon>
        <taxon>Arthropoda</taxon>
        <taxon>Hexapoda</taxon>
        <taxon>Insecta</taxon>
        <taxon>Pterygota</taxon>
        <taxon>Neoptera</taxon>
        <taxon>Endopterygota</taxon>
        <taxon>Lepidoptera</taxon>
        <taxon>Glossata</taxon>
        <taxon>Ditrysia</taxon>
        <taxon>Noctuoidea</taxon>
        <taxon>Noctuidae</taxon>
        <taxon>Amphipyrinae</taxon>
        <taxon>Spodoptera</taxon>
    </lineage>
</organism>
<keyword evidence="5" id="KW-0067">ATP-binding</keyword>
<dbReference type="Pfam" id="PF00270">
    <property type="entry name" value="DEAD"/>
    <property type="match status" value="1"/>
</dbReference>
<feature type="domain" description="Helicase C-terminal" evidence="13">
    <location>
        <begin position="338"/>
        <end position="523"/>
    </location>
</feature>
<dbReference type="InterPro" id="IPR011545">
    <property type="entry name" value="DEAD/DEAH_box_helicase_dom"/>
</dbReference>
<evidence type="ECO:0000256" key="4">
    <source>
        <dbReference type="ARBA" id="ARBA00022806"/>
    </source>
</evidence>
<dbReference type="InterPro" id="IPR057842">
    <property type="entry name" value="WH_MER3"/>
</dbReference>
<evidence type="ECO:0000259" key="12">
    <source>
        <dbReference type="PROSITE" id="PS51192"/>
    </source>
</evidence>
<sequence length="1993" mass="225891">MTNTLESFTDVLGDEIGNSQPLSLPSSTESRGFPVSVNNNPINTTNTNVGVTGRPSKCTGQHGQFRSVEEIDPKYREVFSYPYFNLVQSRVIEDALYSDKSIVVCAPTGSGKTVVFEMAIVQLLMELENKQCTEDFKIIYMAPVKALCTERLTEWYSKFTKLGLMCIEVTGDTDVDFTQLKPYKIIITTPEKWDMLTRRWRDHCGLVEVIKLFLIDEVHILNDETRGPVLEAVVSRMKTIESSAQSVHRIEQLQKEIQGETLSNKSPPRIRLVAVSATVSNPEDVASWLGTSDKPAVFYKFGDECRPVKLKRIVEGYPCAEGTSIFKFDIILNYKLWPIIQKYHCGKPTLIFCNTRKSVILTAETLSRELTVSFNAEQKAKLTALASTIKNKTLQALVMSGVGCHHAGLLYEERQNIEFAFRNRDLPILITTTTLAMGVNLPAHLVIVKNTQQYVNGAYQEYSISTVLQMVGRAGRPQFDTEATAVIMTRLVDKPRYQALVGGCEPLQSFLHKRLPENLNSEAALGTVGDVAQCVQWLRSTFLYVRAARDPKKYLGLPQNSPQHQISKKIEELCVKAMNSLASSGLITMDEASCIESTEAGRLMSIFYLDLETMKLIMKVEGSETLERLLALICESHELADMHLRVDERRCLNLLNRNQAAATIRFPMKGKISTRQMKLNCIIQAVLGCLPIPDPSLNQEAMKIIRTADRVCKCLVTYVTRPDLVSQQPMFYSAVLNSILLAKCISAHLWENSPYVSKQLKGIGPTFSTLLATAGKVNFILLEESHPRDLERIMNKGAPAGNVLRKQISLLPKYQLTMIPVDEKTVTLQLLLINQAYLAENMENLTAGERHKSYIIVGDSNNHLLLLATFKDKDLISVFDGIISHEIRRKHNFEHKIFAHCVSSSFGEYFLLLLPTIYPYNWITIEWVKLFRILVYFVSVGIDAQAEYLFNNLEPFLTGPNTQNSSIQKNPVSNKKVTERQTCITDTFKERKRKNTDAIEKSKEKKKRESAMIESFKYLKRSFETASKNVNQSVNHQMNTNKESTNNITVGHSEPSKSNCQDIGNTKQNNTPNPATILNVCPEEMDSDEFIDERKIDSILNEIENEMNKGKPNSNDSKARFCDNVKTAFNKSTHSLNSMTNLFPTTKSTNYSTNAIRKRKPVTTKSNYNFIELLERKLSLSDNEDVIEVPQKDNGFSDTIKNHIQKYLTKTKATIPDKNLEILTILDDPRNELPDDREMNRTLLLEELPNPVREPCPKYEIKEILGQSDTIQNRKVQKANNTDCYIDVNDCETIENKEPERELLNYNTNMKQLTDFSDKSIIVLEDENYKTDKTNDKHYEVKDNYMEVIESKNDTAVNNCNEMNQNDVQFIENDEHLEIEPKSMYKTDVILISPTTGKVQCPGINNTKNSTIDKILDVNGSVLSKHSIDTERVEDNFDESLKHIPRQIVPLNINQLVANNKTLLTDGVNREYLATDISSDQTDCAPSESSFISPPCSNLPNETQSTSNYFSKSIETDQRKAKFVQRFTYVASKIDVCTKQTPEYSMQVIKKMKMDVDITAIVSRKNDSFQSSRADCEQTSNDNIKMIELLKQNNTNREDDEIISTSNNERNHKSNIIFPPMHISTFDSLAMLPNEGSLNLNSNVKSTNIKETVPDHNFMGTKNLSNDNVNDALSNNSEHLEANYKCDNLSANIRQTESENACVGGNKIQNILEKYSKKLSTNLSKPLTPSCSNITRPGYNSAPKIKTRKPFKITDLHKLHATIPDTIVESKTEVQKDSKLQSPKLNLFVDVTKIPEKLNKNEFTEKTSMQLQDISYCGSLIEMDLEPINEYLSPKIDLEPKAYKIDQSMFNPKKLLQCVADDGYEIVPPPPEFCDDISYSPEEDFSTCGRNELLTSQLNDFTNNDEACNENIFDDNIGTDLTPSREIETWVLSQEDDDRNSNMSLNISPAKSYTVMRKNCSNNSNFSYKNIMSRHAKLGQFRFSQKNKFKTKK</sequence>
<dbReference type="RefSeq" id="XP_022838077.1">
    <property type="nucleotide sequence ID" value="XM_022982309.1"/>
</dbReference>
<evidence type="ECO:0000256" key="3">
    <source>
        <dbReference type="ARBA" id="ARBA00022801"/>
    </source>
</evidence>
<dbReference type="InterPro" id="IPR014001">
    <property type="entry name" value="Helicase_ATP-bd"/>
</dbReference>
<comment type="similarity">
    <text evidence="1">Belongs to the helicase family. SKI2 subfamily.</text>
</comment>
<protein>
    <recommendedName>
        <fullName evidence="9">DNA 3'-5' helicase</fullName>
        <ecNumber evidence="9">5.6.2.4</ecNumber>
    </recommendedName>
</protein>
<dbReference type="GO" id="GO:0016787">
    <property type="term" value="F:hydrolase activity"/>
    <property type="evidence" value="ECO:0007669"/>
    <property type="project" value="UniProtKB-KW"/>
</dbReference>
<dbReference type="EC" id="5.6.2.4" evidence="9"/>
<evidence type="ECO:0000256" key="9">
    <source>
        <dbReference type="ARBA" id="ARBA00034808"/>
    </source>
</evidence>
<keyword evidence="7" id="KW-0469">Meiosis</keyword>
<evidence type="ECO:0000259" key="13">
    <source>
        <dbReference type="PROSITE" id="PS51194"/>
    </source>
</evidence>
<feature type="compositionally biased region" description="Polar residues" evidence="11">
    <location>
        <begin position="17"/>
        <end position="30"/>
    </location>
</feature>
<dbReference type="Gene3D" id="1.10.3380.10">
    <property type="entry name" value="Sec63 N-terminal domain-like domain"/>
    <property type="match status" value="1"/>
</dbReference>
<dbReference type="InterPro" id="IPR027417">
    <property type="entry name" value="P-loop_NTPase"/>
</dbReference>
<dbReference type="GO" id="GO:0051321">
    <property type="term" value="P:meiotic cell cycle"/>
    <property type="evidence" value="ECO:0007669"/>
    <property type="project" value="UniProtKB-KW"/>
</dbReference>
<dbReference type="Pfam" id="PF00271">
    <property type="entry name" value="Helicase_C"/>
    <property type="match status" value="1"/>
</dbReference>
<dbReference type="Gene3D" id="1.10.10.10">
    <property type="entry name" value="Winged helix-like DNA-binding domain superfamily/Winged helix DNA-binding domain"/>
    <property type="match status" value="1"/>
</dbReference>
<evidence type="ECO:0000256" key="7">
    <source>
        <dbReference type="ARBA" id="ARBA00023254"/>
    </source>
</evidence>
<evidence type="ECO:0000256" key="11">
    <source>
        <dbReference type="SAM" id="MobiDB-lite"/>
    </source>
</evidence>
<evidence type="ECO:0000313" key="15">
    <source>
        <dbReference type="RefSeq" id="XP_022838077.1"/>
    </source>
</evidence>
<dbReference type="Pfam" id="PF02889">
    <property type="entry name" value="Sec63"/>
    <property type="match status" value="1"/>
</dbReference>
<name>A0A9J7J5B7_SPOLT</name>
<keyword evidence="14" id="KW-1185">Reference proteome</keyword>
<dbReference type="InterPro" id="IPR036390">
    <property type="entry name" value="WH_DNA-bd_sf"/>
</dbReference>
<evidence type="ECO:0000256" key="2">
    <source>
        <dbReference type="ARBA" id="ARBA00022741"/>
    </source>
</evidence>
<dbReference type="Pfam" id="PF23445">
    <property type="entry name" value="WHD_SNRNP200"/>
    <property type="match status" value="1"/>
</dbReference>
<evidence type="ECO:0000256" key="10">
    <source>
        <dbReference type="ARBA" id="ARBA00048988"/>
    </source>
</evidence>
<dbReference type="PANTHER" id="PTHR47835">
    <property type="entry name" value="HFM1, ATP DEPENDENT DNA HELICASE HOMOLOG"/>
    <property type="match status" value="1"/>
</dbReference>
<keyword evidence="6" id="KW-0413">Isomerase</keyword>
<comment type="catalytic activity">
    <reaction evidence="10">
        <text>ATP + H2O = ADP + phosphate + H(+)</text>
        <dbReference type="Rhea" id="RHEA:13065"/>
        <dbReference type="ChEBI" id="CHEBI:15377"/>
        <dbReference type="ChEBI" id="CHEBI:15378"/>
        <dbReference type="ChEBI" id="CHEBI:30616"/>
        <dbReference type="ChEBI" id="CHEBI:43474"/>
        <dbReference type="ChEBI" id="CHEBI:456216"/>
        <dbReference type="EC" id="5.6.2.4"/>
    </reaction>
</comment>
<dbReference type="KEGG" id="sliu:111365112"/>
<dbReference type="PROSITE" id="PS51192">
    <property type="entry name" value="HELICASE_ATP_BIND_1"/>
    <property type="match status" value="1"/>
</dbReference>
<comment type="catalytic activity">
    <reaction evidence="8">
        <text>Couples ATP hydrolysis with the unwinding of duplex DNA by translocating in the 3'-5' direction.</text>
        <dbReference type="EC" id="5.6.2.4"/>
    </reaction>
</comment>
<reference evidence="15" key="1">
    <citation type="submission" date="2025-08" db="UniProtKB">
        <authorList>
            <consortium name="RefSeq"/>
        </authorList>
    </citation>
    <scope>IDENTIFICATION</scope>
    <source>
        <strain evidence="15">Ishihara</strain>
        <tissue evidence="15">Whole body</tissue>
    </source>
</reference>
<evidence type="ECO:0000256" key="5">
    <source>
        <dbReference type="ARBA" id="ARBA00022840"/>
    </source>
</evidence>
<dbReference type="CDD" id="cd18795">
    <property type="entry name" value="SF2_C_Ski2"/>
    <property type="match status" value="1"/>
</dbReference>
<keyword evidence="3" id="KW-0378">Hydrolase</keyword>
<dbReference type="SUPFAM" id="SSF158702">
    <property type="entry name" value="Sec63 N-terminal domain-like"/>
    <property type="match status" value="1"/>
</dbReference>
<dbReference type="InterPro" id="IPR036388">
    <property type="entry name" value="WH-like_DNA-bd_sf"/>
</dbReference>
<dbReference type="Gene3D" id="3.40.50.300">
    <property type="entry name" value="P-loop containing nucleotide triphosphate hydrolases"/>
    <property type="match status" value="2"/>
</dbReference>
<dbReference type="SMART" id="SM00487">
    <property type="entry name" value="DEXDc"/>
    <property type="match status" value="1"/>
</dbReference>
<accession>A0A9J7J5B7</accession>
<evidence type="ECO:0000256" key="6">
    <source>
        <dbReference type="ARBA" id="ARBA00023235"/>
    </source>
</evidence>
<dbReference type="FunFam" id="1.10.10.10:FF:000012">
    <property type="entry name" value="U5 small nuclear ribonucleoprotein helicase"/>
    <property type="match status" value="1"/>
</dbReference>
<proteinExistence type="inferred from homology"/>
<dbReference type="InterPro" id="IPR001650">
    <property type="entry name" value="Helicase_C-like"/>
</dbReference>
<feature type="compositionally biased region" description="Low complexity" evidence="11">
    <location>
        <begin position="35"/>
        <end position="48"/>
    </location>
</feature>
<dbReference type="PROSITE" id="PS51194">
    <property type="entry name" value="HELICASE_CTER"/>
    <property type="match status" value="1"/>
</dbReference>
<dbReference type="GO" id="GO:0043138">
    <property type="term" value="F:3'-5' DNA helicase activity"/>
    <property type="evidence" value="ECO:0007669"/>
    <property type="project" value="UniProtKB-EC"/>
</dbReference>
<dbReference type="InterPro" id="IPR052247">
    <property type="entry name" value="Meiotic_Crossover_Helicase"/>
</dbReference>
<dbReference type="PANTHER" id="PTHR47835:SF3">
    <property type="entry name" value="HELICASE FOR MEIOSIS 1"/>
    <property type="match status" value="1"/>
</dbReference>
<dbReference type="SMART" id="SM00490">
    <property type="entry name" value="HELICc"/>
    <property type="match status" value="1"/>
</dbReference>
<keyword evidence="2" id="KW-0547">Nucleotide-binding</keyword>
<feature type="domain" description="Helicase ATP-binding" evidence="12">
    <location>
        <begin position="93"/>
        <end position="297"/>
    </location>
</feature>
<dbReference type="GO" id="GO:0005524">
    <property type="term" value="F:ATP binding"/>
    <property type="evidence" value="ECO:0007669"/>
    <property type="project" value="UniProtKB-KW"/>
</dbReference>
<evidence type="ECO:0000256" key="8">
    <source>
        <dbReference type="ARBA" id="ARBA00034617"/>
    </source>
</evidence>
<dbReference type="Proteomes" id="UP000301870">
    <property type="component" value="Chromosome 6"/>
</dbReference>
<dbReference type="OrthoDB" id="5575at2759"/>
<dbReference type="SUPFAM" id="SSF52540">
    <property type="entry name" value="P-loop containing nucleoside triphosphate hydrolases"/>
    <property type="match status" value="1"/>
</dbReference>
<gene>
    <name evidence="15" type="primary">LOC111365112</name>
</gene>
<dbReference type="SUPFAM" id="SSF46785">
    <property type="entry name" value="Winged helix' DNA-binding domain"/>
    <property type="match status" value="1"/>
</dbReference>